<dbReference type="RefSeq" id="WP_136137933.1">
    <property type="nucleotide sequence ID" value="NZ_SDGV01000043.1"/>
</dbReference>
<evidence type="ECO:0000259" key="6">
    <source>
        <dbReference type="Pfam" id="PF00496"/>
    </source>
</evidence>
<dbReference type="Gene3D" id="3.10.105.10">
    <property type="entry name" value="Dipeptide-binding Protein, Domain 3"/>
    <property type="match status" value="1"/>
</dbReference>
<feature type="region of interest" description="Disordered" evidence="5">
    <location>
        <begin position="190"/>
        <end position="216"/>
    </location>
</feature>
<keyword evidence="4" id="KW-0732">Signal</keyword>
<sequence>VNENKAPLKDLGVKALDDQTLEIKLKDPNPTFSRTLSNVVLAPINETFLKDKGKNYAKTDQDILSSGPYILEKWDVNSLKWSYRKNPKYWNAKQVTIDKIEVNVVKDASTDINLFESGKIDYTTLSGDYIQKYKDHPGFRTVPINGVTSVEMGISSNPILQNKNVRQALFQSINREELVEKVLKDGSEPLFNPVPENLQSDPKSKQDFSELSDEKAPRYSTAEAGKVWAAAKKELDQDKIELELLVSDTEQSKKIGEYLQSQFETELPGLKIKVNVLPAKVRFQKMMEYKFDLAIGGWSGDVDPISYVQQFYSTYEHNHGKIDDAALDKKIDLARTEYAVDEVQRFNALQDANQIITDQAYVIPLFQQSSTIVANPKLSNFEYKTGFDFTFAAYQK</sequence>
<dbReference type="CDD" id="cd08504">
    <property type="entry name" value="PBP2_OppA"/>
    <property type="match status" value="1"/>
</dbReference>
<protein>
    <submittedName>
        <fullName evidence="7">Peptide ABC transporter substrate-binding protein</fullName>
    </submittedName>
</protein>
<dbReference type="PANTHER" id="PTHR30290:SF10">
    <property type="entry name" value="PERIPLASMIC OLIGOPEPTIDE-BINDING PROTEIN-RELATED"/>
    <property type="match status" value="1"/>
</dbReference>
<dbReference type="Proteomes" id="UP000310506">
    <property type="component" value="Unassembled WGS sequence"/>
</dbReference>
<keyword evidence="3" id="KW-0813">Transport</keyword>
<dbReference type="Gene3D" id="3.40.190.10">
    <property type="entry name" value="Periplasmic binding protein-like II"/>
    <property type="match status" value="1"/>
</dbReference>
<dbReference type="PANTHER" id="PTHR30290">
    <property type="entry name" value="PERIPLASMIC BINDING COMPONENT OF ABC TRANSPORTER"/>
    <property type="match status" value="1"/>
</dbReference>
<feature type="non-terminal residue" evidence="7">
    <location>
        <position position="1"/>
    </location>
</feature>
<keyword evidence="8" id="KW-1185">Reference proteome</keyword>
<evidence type="ECO:0000256" key="2">
    <source>
        <dbReference type="ARBA" id="ARBA00005695"/>
    </source>
</evidence>
<name>A0A4S3B1K4_9ENTE</name>
<evidence type="ECO:0000256" key="3">
    <source>
        <dbReference type="ARBA" id="ARBA00022448"/>
    </source>
</evidence>
<evidence type="ECO:0000256" key="5">
    <source>
        <dbReference type="SAM" id="MobiDB-lite"/>
    </source>
</evidence>
<gene>
    <name evidence="7" type="ORF">ESZ54_12225</name>
</gene>
<dbReference type="OrthoDB" id="2255988at2"/>
<organism evidence="7 8">
    <name type="scientific">Vagococcus silagei</name>
    <dbReference type="NCBI Taxonomy" id="2508885"/>
    <lineage>
        <taxon>Bacteria</taxon>
        <taxon>Bacillati</taxon>
        <taxon>Bacillota</taxon>
        <taxon>Bacilli</taxon>
        <taxon>Lactobacillales</taxon>
        <taxon>Enterococcaceae</taxon>
        <taxon>Vagococcus</taxon>
    </lineage>
</organism>
<dbReference type="InterPro" id="IPR039424">
    <property type="entry name" value="SBP_5"/>
</dbReference>
<evidence type="ECO:0000256" key="4">
    <source>
        <dbReference type="ARBA" id="ARBA00022729"/>
    </source>
</evidence>
<feature type="compositionally biased region" description="Basic and acidic residues" evidence="5">
    <location>
        <begin position="202"/>
        <end position="216"/>
    </location>
</feature>
<evidence type="ECO:0000256" key="1">
    <source>
        <dbReference type="ARBA" id="ARBA00004196"/>
    </source>
</evidence>
<proteinExistence type="inferred from homology"/>
<dbReference type="GO" id="GO:0030313">
    <property type="term" value="C:cell envelope"/>
    <property type="evidence" value="ECO:0007669"/>
    <property type="project" value="UniProtKB-SubCell"/>
</dbReference>
<dbReference type="GO" id="GO:0015833">
    <property type="term" value="P:peptide transport"/>
    <property type="evidence" value="ECO:0007669"/>
    <property type="project" value="TreeGrafter"/>
</dbReference>
<dbReference type="Pfam" id="PF00496">
    <property type="entry name" value="SBP_bac_5"/>
    <property type="match status" value="1"/>
</dbReference>
<dbReference type="EMBL" id="SDGV01000043">
    <property type="protein sequence ID" value="THB60097.1"/>
    <property type="molecule type" value="Genomic_DNA"/>
</dbReference>
<dbReference type="GO" id="GO:1904680">
    <property type="term" value="F:peptide transmembrane transporter activity"/>
    <property type="evidence" value="ECO:0007669"/>
    <property type="project" value="TreeGrafter"/>
</dbReference>
<comment type="caution">
    <text evidence="7">The sequence shown here is derived from an EMBL/GenBank/DDBJ whole genome shotgun (WGS) entry which is preliminary data.</text>
</comment>
<accession>A0A4S3B1K4</accession>
<evidence type="ECO:0000313" key="8">
    <source>
        <dbReference type="Proteomes" id="UP000310506"/>
    </source>
</evidence>
<comment type="similarity">
    <text evidence="2">Belongs to the bacterial solute-binding protein 5 family.</text>
</comment>
<reference evidence="7 8" key="1">
    <citation type="submission" date="2019-01" db="EMBL/GenBank/DDBJ databases">
        <title>Vagococcus silagei sp. nov. isolated from brewer's grain.</title>
        <authorList>
            <person name="Guu J.-R."/>
        </authorList>
    </citation>
    <scope>NUCLEOTIDE SEQUENCE [LARGE SCALE GENOMIC DNA]</scope>
    <source>
        <strain evidence="7 8">2B-2</strain>
    </source>
</reference>
<comment type="subcellular location">
    <subcellularLocation>
        <location evidence="1">Cell envelope</location>
    </subcellularLocation>
</comment>
<dbReference type="Gene3D" id="3.90.76.10">
    <property type="entry name" value="Dipeptide-binding Protein, Domain 1"/>
    <property type="match status" value="1"/>
</dbReference>
<evidence type="ECO:0000313" key="7">
    <source>
        <dbReference type="EMBL" id="THB60097.1"/>
    </source>
</evidence>
<dbReference type="InterPro" id="IPR000914">
    <property type="entry name" value="SBP_5_dom"/>
</dbReference>
<dbReference type="SUPFAM" id="SSF53850">
    <property type="entry name" value="Periplasmic binding protein-like II"/>
    <property type="match status" value="1"/>
</dbReference>
<feature type="domain" description="Solute-binding protein family 5" evidence="6">
    <location>
        <begin position="8"/>
        <end position="315"/>
    </location>
</feature>
<dbReference type="AlphaFoldDB" id="A0A4S3B1K4"/>